<feature type="domain" description="Gamma tubulin complex component C-terminal" evidence="6">
    <location>
        <begin position="446"/>
        <end position="866"/>
    </location>
</feature>
<keyword evidence="3 5" id="KW-0493">Microtubule</keyword>
<evidence type="ECO:0000259" key="7">
    <source>
        <dbReference type="Pfam" id="PF17681"/>
    </source>
</evidence>
<keyword evidence="2 5" id="KW-0963">Cytoplasm</keyword>
<dbReference type="EMBL" id="AJIX01000056">
    <property type="protein sequence ID" value="KGR01049.1"/>
    <property type="molecule type" value="Genomic_DNA"/>
</dbReference>
<comment type="caution">
    <text evidence="8">The sequence shown here is derived from an EMBL/GenBank/DDBJ whole genome shotgun (WGS) entry which is preliminary data.</text>
</comment>
<dbReference type="InterPro" id="IPR040457">
    <property type="entry name" value="GCP_C"/>
</dbReference>
<evidence type="ECO:0000313" key="8">
    <source>
        <dbReference type="EMBL" id="KGR01049.1"/>
    </source>
</evidence>
<comment type="similarity">
    <text evidence="1 5">Belongs to the TUBGCP family.</text>
</comment>
<reference evidence="8 9" key="1">
    <citation type="submission" date="2013-12" db="EMBL/GenBank/DDBJ databases">
        <title>The Genome Sequence of Candida albicans P78048.</title>
        <authorList>
            <consortium name="The Broad Institute Genome Sequencing Platform"/>
            <consortium name="The Broad Institute Genome Sequencing Center for Infectious Disease"/>
            <person name="Cuomo C."/>
            <person name="Bennett R."/>
            <person name="Hirakawa M."/>
            <person name="Noverr M."/>
            <person name="Mitchell A."/>
            <person name="Young S.K."/>
            <person name="Zeng Q."/>
            <person name="Gargeya S."/>
            <person name="Fitzgerald M."/>
            <person name="Abouelleil A."/>
            <person name="Alvarado L."/>
            <person name="Berlin A.M."/>
            <person name="Chapman S.B."/>
            <person name="Dewar J."/>
            <person name="Goldberg J."/>
            <person name="Griggs A."/>
            <person name="Gujja S."/>
            <person name="Hansen M."/>
            <person name="Howarth C."/>
            <person name="Imamovic A."/>
            <person name="Larimer J."/>
            <person name="McCowan C."/>
            <person name="Murphy C."/>
            <person name="Pearson M."/>
            <person name="Priest M."/>
            <person name="Roberts A."/>
            <person name="Saif S."/>
            <person name="Shea T."/>
            <person name="Sykes S."/>
            <person name="Wortman J."/>
            <person name="Nusbaum C."/>
            <person name="Birren B."/>
        </authorList>
    </citation>
    <scope>NUCLEOTIDE SEQUENCE [LARGE SCALE GENOMIC DNA]</scope>
    <source>
        <strain evidence="8 9">P78048</strain>
    </source>
</reference>
<dbReference type="InterPro" id="IPR041470">
    <property type="entry name" value="GCP_N"/>
</dbReference>
<evidence type="ECO:0000256" key="5">
    <source>
        <dbReference type="RuleBase" id="RU363050"/>
    </source>
</evidence>
<dbReference type="Gene3D" id="1.20.120.1900">
    <property type="entry name" value="Gamma-tubulin complex, C-terminal domain"/>
    <property type="match status" value="1"/>
</dbReference>
<dbReference type="PANTHER" id="PTHR19302:SF33">
    <property type="entry name" value="GAMMA-TUBULIN COMPLEX COMPONENT 5"/>
    <property type="match status" value="1"/>
</dbReference>
<dbReference type="GO" id="GO:0005874">
    <property type="term" value="C:microtubule"/>
    <property type="evidence" value="ECO:0007669"/>
    <property type="project" value="UniProtKB-KW"/>
</dbReference>
<dbReference type="Pfam" id="PF17681">
    <property type="entry name" value="GCP_N_terminal"/>
    <property type="match status" value="1"/>
</dbReference>
<organism evidence="8 9">
    <name type="scientific">Candida albicans P78048</name>
    <dbReference type="NCBI Taxonomy" id="1094989"/>
    <lineage>
        <taxon>Eukaryota</taxon>
        <taxon>Fungi</taxon>
        <taxon>Dikarya</taxon>
        <taxon>Ascomycota</taxon>
        <taxon>Saccharomycotina</taxon>
        <taxon>Pichiomycetes</taxon>
        <taxon>Debaryomycetaceae</taxon>
        <taxon>Candida/Lodderomyces clade</taxon>
        <taxon>Candida</taxon>
    </lineage>
</organism>
<sequence>MNTFSSPPNVIREYNDSTYQSPLNSQFHQSPFLQTQSPDYVSLREEEDDNNDKNLDIMSSCIVDSVIYKSQKIAGPLLSQISNLNIQQALIIRELLFTLLGHEGHYIQYSKRYDPTSQISRIEGPDYKIAKNLDISLKVITKKLVKFGKFYSGLKSFIQVFDNNKFGKIVQKFCSEVRKFLSSYQQVLINVEHEFKFNKNFNLNMLDSLLHQEISNEMTHLYQIGIEISRITEERQKMSQAEIMGNFEPTTLANTSMNGINSEPNLYYGKFDCCKGGLLLQVIQERMVYYKGDPTSLDFLTQLFDIVSSDYIGMLNQWLLEGVINDPFDEFMIREKRVPDSFMEIFQSKSEYYWNELFLIKIDGLLNQFQNSTIQSKILNTGKYLNIFKRCTGLHNFESLKEKLTTITSLAAPDLELKIDEFYHRANKMLMKLLFDGYNFPSVVNIFQRLFLFADSFQIDNFIDSTFSELKRGKLKISVSRLQKQYDDIFKEKIENKVGVRPSVYDVLKKNQKLSVTSESLYKVVEELMEKNSDYLISDNNLRGIFHRVASLRDDSRLTISSTADSATENVKDEPTITSVDLTIPLPFPLNLVLNQQLSYQYEIMFKLLINIKFISKYNSSNWQEMNYSKIWTNSHFNSSVKKWILRCRVLHSRICSFIHELENYIVHDVIEHNFEEIKNLIHTTATNLATSELGSDINDEGDNIFNGSLIRGTFNNNSIFDSKVHKHRTTTYVEGISTVEQLIQKFLDYSSTLLNDSLLTREESLRQLRKMLDFIFHFNNYIVQVKKVLVLLNHELFNEYSKEFPTKFEKPMDQESIDKRFANLSDTFLMQYEKFGENLVTFLATIKQVGERENQGLLELSNRLELCFPE</sequence>
<name>A0AB34PIB5_CANAX</name>
<dbReference type="GO" id="GO:0000930">
    <property type="term" value="C:gamma-tubulin complex"/>
    <property type="evidence" value="ECO:0007669"/>
    <property type="project" value="TreeGrafter"/>
</dbReference>
<accession>A0AB34PIB5</accession>
<dbReference type="GO" id="GO:0051225">
    <property type="term" value="P:spindle assembly"/>
    <property type="evidence" value="ECO:0007669"/>
    <property type="project" value="TreeGrafter"/>
</dbReference>
<feature type="domain" description="Gamma tubulin complex component protein N-terminal" evidence="7">
    <location>
        <begin position="92"/>
        <end position="436"/>
    </location>
</feature>
<dbReference type="GO" id="GO:0007020">
    <property type="term" value="P:microtubule nucleation"/>
    <property type="evidence" value="ECO:0007669"/>
    <property type="project" value="InterPro"/>
</dbReference>
<comment type="subcellular location">
    <subcellularLocation>
        <location evidence="5">Cytoplasm</location>
        <location evidence="5">Cytoskeleton</location>
        <location evidence="5">Microtubule organizing center</location>
    </subcellularLocation>
</comment>
<dbReference type="InterPro" id="IPR042241">
    <property type="entry name" value="GCP_C_sf"/>
</dbReference>
<dbReference type="PANTHER" id="PTHR19302">
    <property type="entry name" value="GAMMA TUBULIN COMPLEX PROTEIN"/>
    <property type="match status" value="1"/>
</dbReference>
<dbReference type="GO" id="GO:0005816">
    <property type="term" value="C:spindle pole body"/>
    <property type="evidence" value="ECO:0007669"/>
    <property type="project" value="UniProtKB-ARBA"/>
</dbReference>
<dbReference type="GO" id="GO:0051321">
    <property type="term" value="P:meiotic cell cycle"/>
    <property type="evidence" value="ECO:0007669"/>
    <property type="project" value="TreeGrafter"/>
</dbReference>
<protein>
    <recommendedName>
        <fullName evidence="5">Spindle pole body component</fullName>
    </recommendedName>
</protein>
<evidence type="ECO:0000313" key="9">
    <source>
        <dbReference type="Proteomes" id="UP000030161"/>
    </source>
</evidence>
<dbReference type="InterPro" id="IPR007259">
    <property type="entry name" value="GCP"/>
</dbReference>
<keyword evidence="4 5" id="KW-0206">Cytoskeleton</keyword>
<dbReference type="SMR" id="A0AB34PIB5"/>
<dbReference type="GO" id="GO:0051011">
    <property type="term" value="F:microtubule minus-end binding"/>
    <property type="evidence" value="ECO:0007669"/>
    <property type="project" value="TreeGrafter"/>
</dbReference>
<dbReference type="AlphaFoldDB" id="A0AB34PIB5"/>
<evidence type="ECO:0000256" key="1">
    <source>
        <dbReference type="ARBA" id="ARBA00010337"/>
    </source>
</evidence>
<dbReference type="Proteomes" id="UP000030161">
    <property type="component" value="Unassembled WGS sequence"/>
</dbReference>
<evidence type="ECO:0000256" key="4">
    <source>
        <dbReference type="ARBA" id="ARBA00023212"/>
    </source>
</evidence>
<evidence type="ECO:0000259" key="6">
    <source>
        <dbReference type="Pfam" id="PF04130"/>
    </source>
</evidence>
<dbReference type="GO" id="GO:0031122">
    <property type="term" value="P:cytoplasmic microtubule organization"/>
    <property type="evidence" value="ECO:0007669"/>
    <property type="project" value="TreeGrafter"/>
</dbReference>
<gene>
    <name evidence="8" type="ORF">MG3_06045</name>
</gene>
<dbReference type="GO" id="GO:0000922">
    <property type="term" value="C:spindle pole"/>
    <property type="evidence" value="ECO:0007669"/>
    <property type="project" value="InterPro"/>
</dbReference>
<dbReference type="GO" id="GO:0000278">
    <property type="term" value="P:mitotic cell cycle"/>
    <property type="evidence" value="ECO:0007669"/>
    <property type="project" value="TreeGrafter"/>
</dbReference>
<dbReference type="GO" id="GO:0043015">
    <property type="term" value="F:gamma-tubulin binding"/>
    <property type="evidence" value="ECO:0007669"/>
    <property type="project" value="InterPro"/>
</dbReference>
<dbReference type="Pfam" id="PF04130">
    <property type="entry name" value="GCP_C_terminal"/>
    <property type="match status" value="1"/>
</dbReference>
<evidence type="ECO:0000256" key="2">
    <source>
        <dbReference type="ARBA" id="ARBA00022490"/>
    </source>
</evidence>
<evidence type="ECO:0000256" key="3">
    <source>
        <dbReference type="ARBA" id="ARBA00022701"/>
    </source>
</evidence>
<proteinExistence type="inferred from homology"/>